<evidence type="ECO:0000256" key="6">
    <source>
        <dbReference type="ARBA" id="ARBA00022516"/>
    </source>
</evidence>
<organism evidence="17">
    <name type="scientific">Desulfobacca acetoxidans</name>
    <dbReference type="NCBI Taxonomy" id="60893"/>
    <lineage>
        <taxon>Bacteria</taxon>
        <taxon>Pseudomonadati</taxon>
        <taxon>Thermodesulfobacteriota</taxon>
        <taxon>Desulfobaccia</taxon>
        <taxon>Desulfobaccales</taxon>
        <taxon>Desulfobaccaceae</taxon>
        <taxon>Desulfobacca</taxon>
    </lineage>
</organism>
<proteinExistence type="inferred from homology"/>
<dbReference type="EMBL" id="DTHB01000021">
    <property type="protein sequence ID" value="HGB14117.1"/>
    <property type="molecule type" value="Genomic_DNA"/>
</dbReference>
<gene>
    <name evidence="17" type="primary">pssA</name>
    <name evidence="17" type="ORF">ENV62_02605</name>
</gene>
<dbReference type="Gene3D" id="1.20.120.1760">
    <property type="match status" value="1"/>
</dbReference>
<comment type="caution">
    <text evidence="17">The sequence shown here is derived from an EMBL/GenBank/DDBJ whole genome shotgun (WGS) entry which is preliminary data.</text>
</comment>
<keyword evidence="10" id="KW-0443">Lipid metabolism</keyword>
<dbReference type="PANTHER" id="PTHR14269:SF61">
    <property type="entry name" value="CDP-DIACYLGLYCEROL--SERINE O-PHOSPHATIDYLTRANSFERASE"/>
    <property type="match status" value="1"/>
</dbReference>
<evidence type="ECO:0000313" key="17">
    <source>
        <dbReference type="EMBL" id="HGB14117.1"/>
    </source>
</evidence>
<accession>A0A7C3WSD5</accession>
<dbReference type="PANTHER" id="PTHR14269">
    <property type="entry name" value="CDP-DIACYLGLYCEROL--GLYCEROL-3-PHOSPHATE 3-PHOSPHATIDYLTRANSFERASE-RELATED"/>
    <property type="match status" value="1"/>
</dbReference>
<evidence type="ECO:0000256" key="1">
    <source>
        <dbReference type="ARBA" id="ARBA00000287"/>
    </source>
</evidence>
<dbReference type="EC" id="2.7.8.8" evidence="4"/>
<keyword evidence="12" id="KW-0594">Phospholipid biosynthesis</keyword>
<protein>
    <recommendedName>
        <fullName evidence="5">CDP-diacylglycerol--serine O-phosphatidyltransferase</fullName>
        <ecNumber evidence="4">2.7.8.8</ecNumber>
    </recommendedName>
    <alternativeName>
        <fullName evidence="14">Phosphatidylserine synthase</fullName>
    </alternativeName>
</protein>
<feature type="transmembrane region" description="Helical" evidence="16">
    <location>
        <begin position="201"/>
        <end position="218"/>
    </location>
</feature>
<keyword evidence="6" id="KW-0444">Lipid biosynthesis</keyword>
<evidence type="ECO:0000256" key="9">
    <source>
        <dbReference type="ARBA" id="ARBA00022989"/>
    </source>
</evidence>
<evidence type="ECO:0000256" key="4">
    <source>
        <dbReference type="ARBA" id="ARBA00013174"/>
    </source>
</evidence>
<dbReference type="Pfam" id="PF01066">
    <property type="entry name" value="CDP-OH_P_transf"/>
    <property type="match status" value="1"/>
</dbReference>
<dbReference type="GO" id="GO:0012505">
    <property type="term" value="C:endomembrane system"/>
    <property type="evidence" value="ECO:0007669"/>
    <property type="project" value="UniProtKB-SubCell"/>
</dbReference>
<dbReference type="InterPro" id="IPR050324">
    <property type="entry name" value="CDP-alcohol_PTase-I"/>
</dbReference>
<comment type="subcellular location">
    <subcellularLocation>
        <location evidence="2">Endomembrane system</location>
        <topology evidence="2">Multi-pass membrane protein</topology>
    </subcellularLocation>
</comment>
<sequence>MGFKRKRKKKDRRKFRGVYLIPNLITTASLFAGFFAIVAAIDGRFLAAAWAIFVSLILDGLDGRIARITHSTSSFGVQYDSLADLVAFGVAPALLVYLWALKPYKQFGWVAAFLFVVCGALRLARFNVQTGTTDPRYFNGLPIPAAAMVIATAIAFYYEIGEWAPQRHVFILVMIYVLSFLMVSNLKYFSFKKVELFKRHPFQSLVAAVLIFVAVATAPELMGFPLMVIYTVSGILSTYVYLREKRLIAPVEEEAPPAPRPSEP</sequence>
<keyword evidence="11 16" id="KW-0472">Membrane</keyword>
<feature type="transmembrane region" description="Helical" evidence="16">
    <location>
        <begin position="82"/>
        <end position="101"/>
    </location>
</feature>
<dbReference type="NCBIfam" id="TIGR00473">
    <property type="entry name" value="pssA"/>
    <property type="match status" value="1"/>
</dbReference>
<keyword evidence="8 16" id="KW-0812">Transmembrane</keyword>
<dbReference type="InterPro" id="IPR000462">
    <property type="entry name" value="CDP-OH_P_trans"/>
</dbReference>
<name>A0A7C3WSD5_9BACT</name>
<feature type="transmembrane region" description="Helical" evidence="16">
    <location>
        <begin position="107"/>
        <end position="125"/>
    </location>
</feature>
<reference evidence="17" key="1">
    <citation type="journal article" date="2020" name="mSystems">
        <title>Genome- and Community-Level Interaction Insights into Carbon Utilization and Element Cycling Functions of Hydrothermarchaeota in Hydrothermal Sediment.</title>
        <authorList>
            <person name="Zhou Z."/>
            <person name="Liu Y."/>
            <person name="Xu W."/>
            <person name="Pan J."/>
            <person name="Luo Z.H."/>
            <person name="Li M."/>
        </authorList>
    </citation>
    <scope>NUCLEOTIDE SEQUENCE [LARGE SCALE GENOMIC DNA]</scope>
    <source>
        <strain evidence="17">SpSt-776</strain>
    </source>
</reference>
<feature type="transmembrane region" description="Helical" evidence="16">
    <location>
        <begin position="45"/>
        <end position="61"/>
    </location>
</feature>
<evidence type="ECO:0000256" key="14">
    <source>
        <dbReference type="ARBA" id="ARBA00032361"/>
    </source>
</evidence>
<keyword evidence="9 16" id="KW-1133">Transmembrane helix</keyword>
<dbReference type="InterPro" id="IPR043130">
    <property type="entry name" value="CDP-OH_PTrfase_TM_dom"/>
</dbReference>
<comment type="catalytic activity">
    <reaction evidence="1">
        <text>a CDP-1,2-diacyl-sn-glycerol + L-serine = a 1,2-diacyl-sn-glycero-3-phospho-L-serine + CMP + H(+)</text>
        <dbReference type="Rhea" id="RHEA:16913"/>
        <dbReference type="ChEBI" id="CHEBI:15378"/>
        <dbReference type="ChEBI" id="CHEBI:33384"/>
        <dbReference type="ChEBI" id="CHEBI:57262"/>
        <dbReference type="ChEBI" id="CHEBI:58332"/>
        <dbReference type="ChEBI" id="CHEBI:60377"/>
        <dbReference type="EC" id="2.7.8.8"/>
    </reaction>
</comment>
<dbReference type="GO" id="GO:0016020">
    <property type="term" value="C:membrane"/>
    <property type="evidence" value="ECO:0007669"/>
    <property type="project" value="InterPro"/>
</dbReference>
<evidence type="ECO:0000256" key="7">
    <source>
        <dbReference type="ARBA" id="ARBA00022679"/>
    </source>
</evidence>
<evidence type="ECO:0000256" key="15">
    <source>
        <dbReference type="RuleBase" id="RU003750"/>
    </source>
</evidence>
<feature type="transmembrane region" description="Helical" evidence="16">
    <location>
        <begin position="20"/>
        <end position="39"/>
    </location>
</feature>
<evidence type="ECO:0000256" key="13">
    <source>
        <dbReference type="ARBA" id="ARBA00023264"/>
    </source>
</evidence>
<dbReference type="PROSITE" id="PS00379">
    <property type="entry name" value="CDP_ALCOHOL_P_TRANSF"/>
    <property type="match status" value="1"/>
</dbReference>
<dbReference type="GO" id="GO:0003882">
    <property type="term" value="F:CDP-diacylglycerol-serine O-phosphatidyltransferase activity"/>
    <property type="evidence" value="ECO:0007669"/>
    <property type="project" value="UniProtKB-EC"/>
</dbReference>
<evidence type="ECO:0000256" key="8">
    <source>
        <dbReference type="ARBA" id="ARBA00022692"/>
    </source>
</evidence>
<feature type="transmembrane region" description="Helical" evidence="16">
    <location>
        <begin position="137"/>
        <end position="158"/>
    </location>
</feature>
<evidence type="ECO:0000256" key="16">
    <source>
        <dbReference type="SAM" id="Phobius"/>
    </source>
</evidence>
<keyword evidence="7 15" id="KW-0808">Transferase</keyword>
<feature type="transmembrane region" description="Helical" evidence="16">
    <location>
        <begin position="170"/>
        <end position="189"/>
    </location>
</feature>
<evidence type="ECO:0000256" key="2">
    <source>
        <dbReference type="ARBA" id="ARBA00004127"/>
    </source>
</evidence>
<comment type="similarity">
    <text evidence="3 15">Belongs to the CDP-alcohol phosphatidyltransferase class-I family.</text>
</comment>
<dbReference type="AlphaFoldDB" id="A0A7C3WSD5"/>
<dbReference type="GO" id="GO:0008654">
    <property type="term" value="P:phospholipid biosynthetic process"/>
    <property type="evidence" value="ECO:0007669"/>
    <property type="project" value="UniProtKB-KW"/>
</dbReference>
<dbReference type="InterPro" id="IPR004533">
    <property type="entry name" value="CDP-diaglyc--ser_O-PTrfase"/>
</dbReference>
<evidence type="ECO:0000256" key="5">
    <source>
        <dbReference type="ARBA" id="ARBA00017171"/>
    </source>
</evidence>
<evidence type="ECO:0000256" key="10">
    <source>
        <dbReference type="ARBA" id="ARBA00023098"/>
    </source>
</evidence>
<evidence type="ECO:0000256" key="12">
    <source>
        <dbReference type="ARBA" id="ARBA00023209"/>
    </source>
</evidence>
<evidence type="ECO:0000256" key="3">
    <source>
        <dbReference type="ARBA" id="ARBA00010441"/>
    </source>
</evidence>
<keyword evidence="13" id="KW-1208">Phospholipid metabolism</keyword>
<evidence type="ECO:0000256" key="11">
    <source>
        <dbReference type="ARBA" id="ARBA00023136"/>
    </source>
</evidence>
<dbReference type="InterPro" id="IPR048254">
    <property type="entry name" value="CDP_ALCOHOL_P_TRANSF_CS"/>
</dbReference>